<dbReference type="GO" id="GO:0016301">
    <property type="term" value="F:kinase activity"/>
    <property type="evidence" value="ECO:0007669"/>
    <property type="project" value="UniProtKB-KW"/>
</dbReference>
<evidence type="ECO:0000313" key="9">
    <source>
        <dbReference type="EMBL" id="QRR01123.1"/>
    </source>
</evidence>
<dbReference type="InterPro" id="IPR003661">
    <property type="entry name" value="HisK_dim/P_dom"/>
</dbReference>
<feature type="transmembrane region" description="Helical" evidence="7">
    <location>
        <begin position="82"/>
        <end position="99"/>
    </location>
</feature>
<dbReference type="PANTHER" id="PTHR43711">
    <property type="entry name" value="TWO-COMPONENT HISTIDINE KINASE"/>
    <property type="match status" value="1"/>
</dbReference>
<keyword evidence="10" id="KW-1185">Reference proteome</keyword>
<feature type="transmembrane region" description="Helical" evidence="7">
    <location>
        <begin position="167"/>
        <end position="184"/>
    </location>
</feature>
<dbReference type="EC" id="2.7.13.3" evidence="2"/>
<evidence type="ECO:0000256" key="2">
    <source>
        <dbReference type="ARBA" id="ARBA00012438"/>
    </source>
</evidence>
<dbReference type="SUPFAM" id="SSF55874">
    <property type="entry name" value="ATPase domain of HSP90 chaperone/DNA topoisomerase II/histidine kinase"/>
    <property type="match status" value="1"/>
</dbReference>
<evidence type="ECO:0000256" key="7">
    <source>
        <dbReference type="SAM" id="Phobius"/>
    </source>
</evidence>
<keyword evidence="5 9" id="KW-0418">Kinase</keyword>
<keyword evidence="4" id="KW-0808">Transferase</keyword>
<evidence type="ECO:0000256" key="3">
    <source>
        <dbReference type="ARBA" id="ARBA00022553"/>
    </source>
</evidence>
<dbReference type="RefSeq" id="WP_204663118.1">
    <property type="nucleotide sequence ID" value="NZ_CP056775.1"/>
</dbReference>
<dbReference type="SMART" id="SM00387">
    <property type="entry name" value="HATPase_c"/>
    <property type="match status" value="1"/>
</dbReference>
<evidence type="ECO:0000313" key="10">
    <source>
        <dbReference type="Proteomes" id="UP000612680"/>
    </source>
</evidence>
<evidence type="ECO:0000256" key="4">
    <source>
        <dbReference type="ARBA" id="ARBA00022679"/>
    </source>
</evidence>
<feature type="transmembrane region" description="Helical" evidence="7">
    <location>
        <begin position="47"/>
        <end position="70"/>
    </location>
</feature>
<dbReference type="InterPro" id="IPR003594">
    <property type="entry name" value="HATPase_dom"/>
</dbReference>
<feature type="transmembrane region" description="Helical" evidence="7">
    <location>
        <begin position="21"/>
        <end position="41"/>
    </location>
</feature>
<accession>A0ABX7I5W5</accession>
<evidence type="ECO:0000256" key="1">
    <source>
        <dbReference type="ARBA" id="ARBA00000085"/>
    </source>
</evidence>
<name>A0ABX7I5W5_9BACT</name>
<feature type="transmembrane region" description="Helical" evidence="7">
    <location>
        <begin position="129"/>
        <end position="147"/>
    </location>
</feature>
<sequence>MPSTSKRSAFLARLTGRPSQFPLSARIFHSVCLISILALGYNVPFNYAIGLPYIALASFVMFVGSCGLYYFSRFRHKVTESVFILNAMGLALFTLNFFLNSGHSGPNDLFFLLLLLLSISISPPRQYKVWVPLNMLTVLALHIFEYFYPELVPDSYTGRESQLIDGLSAYVVIALTAFLCMYFIRKSYDRERQSAVEKSGAITKKNQQITIQNQELLRLNSEKNKLMSIVAHDLRAPLSSIQNFLELLTDYDLDFDKRLEIEGNLLDSTRDTLQMLTKLLDWSKSQIYGVVPRPKYLSLQALLAPTIRIEEGIATRKNIRLDYIIDPEAMLFADSEMTQVVFRNLISNAIKFTPAGGTITIRSEAQNVAQSTGDECVISIRDNGIGISKERQQEIFSLNVQSTYGTRQEKGVGLGLLLCMEFVTAQNGKIWFESTHEHGTCFFIALPSHSAEPVAAA</sequence>
<dbReference type="Gene3D" id="3.30.565.10">
    <property type="entry name" value="Histidine kinase-like ATPase, C-terminal domain"/>
    <property type="match status" value="1"/>
</dbReference>
<dbReference type="EMBL" id="CP056775">
    <property type="protein sequence ID" value="QRR01123.1"/>
    <property type="molecule type" value="Genomic_DNA"/>
</dbReference>
<dbReference type="InterPro" id="IPR036890">
    <property type="entry name" value="HATPase_C_sf"/>
</dbReference>
<keyword evidence="6" id="KW-0902">Two-component regulatory system</keyword>
<evidence type="ECO:0000256" key="5">
    <source>
        <dbReference type="ARBA" id="ARBA00022777"/>
    </source>
</evidence>
<dbReference type="Proteomes" id="UP000612680">
    <property type="component" value="Chromosome"/>
</dbReference>
<dbReference type="Pfam" id="PF02518">
    <property type="entry name" value="HATPase_c"/>
    <property type="match status" value="1"/>
</dbReference>
<dbReference type="Gene3D" id="1.10.287.130">
    <property type="match status" value="1"/>
</dbReference>
<dbReference type="InterPro" id="IPR050736">
    <property type="entry name" value="Sensor_HK_Regulatory"/>
</dbReference>
<keyword evidence="7" id="KW-0812">Transmembrane</keyword>
<keyword evidence="3" id="KW-0597">Phosphoprotein</keyword>
<evidence type="ECO:0000256" key="6">
    <source>
        <dbReference type="ARBA" id="ARBA00023012"/>
    </source>
</evidence>
<feature type="domain" description="Histidine kinase" evidence="8">
    <location>
        <begin position="229"/>
        <end position="450"/>
    </location>
</feature>
<dbReference type="PANTHER" id="PTHR43711:SF1">
    <property type="entry name" value="HISTIDINE KINASE 1"/>
    <property type="match status" value="1"/>
</dbReference>
<dbReference type="PRINTS" id="PR00344">
    <property type="entry name" value="BCTRLSENSOR"/>
</dbReference>
<dbReference type="Pfam" id="PF00512">
    <property type="entry name" value="HisKA"/>
    <property type="match status" value="1"/>
</dbReference>
<dbReference type="InterPro" id="IPR036097">
    <property type="entry name" value="HisK_dim/P_sf"/>
</dbReference>
<proteinExistence type="predicted"/>
<feature type="transmembrane region" description="Helical" evidence="7">
    <location>
        <begin position="105"/>
        <end position="122"/>
    </location>
</feature>
<dbReference type="CDD" id="cd00075">
    <property type="entry name" value="HATPase"/>
    <property type="match status" value="1"/>
</dbReference>
<dbReference type="CDD" id="cd00082">
    <property type="entry name" value="HisKA"/>
    <property type="match status" value="1"/>
</dbReference>
<evidence type="ECO:0000259" key="8">
    <source>
        <dbReference type="PROSITE" id="PS50109"/>
    </source>
</evidence>
<keyword evidence="7" id="KW-0472">Membrane</keyword>
<organism evidence="9 10">
    <name type="scientific">Dyadobacter sandarakinus</name>
    <dbReference type="NCBI Taxonomy" id="2747268"/>
    <lineage>
        <taxon>Bacteria</taxon>
        <taxon>Pseudomonadati</taxon>
        <taxon>Bacteroidota</taxon>
        <taxon>Cytophagia</taxon>
        <taxon>Cytophagales</taxon>
        <taxon>Spirosomataceae</taxon>
        <taxon>Dyadobacter</taxon>
    </lineage>
</organism>
<comment type="catalytic activity">
    <reaction evidence="1">
        <text>ATP + protein L-histidine = ADP + protein N-phospho-L-histidine.</text>
        <dbReference type="EC" id="2.7.13.3"/>
    </reaction>
</comment>
<protein>
    <recommendedName>
        <fullName evidence="2">histidine kinase</fullName>
        <ecNumber evidence="2">2.7.13.3</ecNumber>
    </recommendedName>
</protein>
<keyword evidence="7" id="KW-1133">Transmembrane helix</keyword>
<dbReference type="PROSITE" id="PS50109">
    <property type="entry name" value="HIS_KIN"/>
    <property type="match status" value="1"/>
</dbReference>
<dbReference type="SMART" id="SM00388">
    <property type="entry name" value="HisKA"/>
    <property type="match status" value="1"/>
</dbReference>
<dbReference type="InterPro" id="IPR005467">
    <property type="entry name" value="His_kinase_dom"/>
</dbReference>
<reference evidence="9 10" key="1">
    <citation type="submission" date="2020-06" db="EMBL/GenBank/DDBJ databases">
        <title>Dyadobacter sandarakinus sp. nov., isolated from the soil of the Arctic Yellow River Station.</title>
        <authorList>
            <person name="Zhang Y."/>
            <person name="Peng F."/>
        </authorList>
    </citation>
    <scope>NUCLEOTIDE SEQUENCE [LARGE SCALE GENOMIC DNA]</scope>
    <source>
        <strain evidence="9 10">Q3-56</strain>
    </source>
</reference>
<gene>
    <name evidence="9" type="ORF">HWI92_09500</name>
</gene>
<dbReference type="InterPro" id="IPR004358">
    <property type="entry name" value="Sig_transdc_His_kin-like_C"/>
</dbReference>
<dbReference type="SUPFAM" id="SSF47384">
    <property type="entry name" value="Homodimeric domain of signal transducing histidine kinase"/>
    <property type="match status" value="1"/>
</dbReference>